<feature type="domain" description="Alpha-D-phosphohexomutase alpha/beta/alpha" evidence="10">
    <location>
        <begin position="255"/>
        <end position="364"/>
    </location>
</feature>
<dbReference type="InterPro" id="IPR005845">
    <property type="entry name" value="A-D-PHexomutase_a/b/a-II"/>
</dbReference>
<feature type="domain" description="Alpha-D-phosphohexomutase alpha/beta/alpha" evidence="8">
    <location>
        <begin position="5"/>
        <end position="135"/>
    </location>
</feature>
<dbReference type="Gene3D" id="3.40.120.10">
    <property type="entry name" value="Alpha-D-Glucose-1,6-Bisphosphate, subunit A, domain 3"/>
    <property type="match status" value="3"/>
</dbReference>
<dbReference type="HAMAP" id="MF_01554_B">
    <property type="entry name" value="GlmM_B"/>
    <property type="match status" value="1"/>
</dbReference>
<dbReference type="Pfam" id="PF02879">
    <property type="entry name" value="PGM_PMM_II"/>
    <property type="match status" value="1"/>
</dbReference>
<dbReference type="InterPro" id="IPR005841">
    <property type="entry name" value="Alpha-D-phosphohexomutase_SF"/>
</dbReference>
<keyword evidence="12" id="KW-1185">Reference proteome</keyword>
<keyword evidence="4 6" id="KW-0460">Magnesium</keyword>
<evidence type="ECO:0000313" key="12">
    <source>
        <dbReference type="Proteomes" id="UP000319342"/>
    </source>
</evidence>
<dbReference type="GO" id="GO:0000287">
    <property type="term" value="F:magnesium ion binding"/>
    <property type="evidence" value="ECO:0007669"/>
    <property type="project" value="UniProtKB-UniRule"/>
</dbReference>
<dbReference type="AlphaFoldDB" id="A0A518D201"/>
<evidence type="ECO:0000256" key="3">
    <source>
        <dbReference type="ARBA" id="ARBA00022723"/>
    </source>
</evidence>
<comment type="similarity">
    <text evidence="1 6">Belongs to the phosphohexose mutase family.</text>
</comment>
<dbReference type="Pfam" id="PF00408">
    <property type="entry name" value="PGM_PMM_IV"/>
    <property type="match status" value="1"/>
</dbReference>
<dbReference type="GO" id="GO:0006048">
    <property type="term" value="P:UDP-N-acetylglucosamine biosynthetic process"/>
    <property type="evidence" value="ECO:0007669"/>
    <property type="project" value="TreeGrafter"/>
</dbReference>
<dbReference type="EMBL" id="CP036290">
    <property type="protein sequence ID" value="QDU85502.1"/>
    <property type="molecule type" value="Genomic_DNA"/>
</dbReference>
<dbReference type="Pfam" id="PF02880">
    <property type="entry name" value="PGM_PMM_III"/>
    <property type="match status" value="1"/>
</dbReference>
<comment type="catalytic activity">
    <reaction evidence="6">
        <text>alpha-D-glucosamine 1-phosphate = D-glucosamine 6-phosphate</text>
        <dbReference type="Rhea" id="RHEA:23424"/>
        <dbReference type="ChEBI" id="CHEBI:58516"/>
        <dbReference type="ChEBI" id="CHEBI:58725"/>
        <dbReference type="EC" id="5.4.2.10"/>
    </reaction>
</comment>
<dbReference type="InterPro" id="IPR050060">
    <property type="entry name" value="Phosphoglucosamine_mutase"/>
</dbReference>
<dbReference type="InterPro" id="IPR005843">
    <property type="entry name" value="A-D-PHexomutase_C"/>
</dbReference>
<dbReference type="GO" id="GO:0004615">
    <property type="term" value="F:phosphomannomutase activity"/>
    <property type="evidence" value="ECO:0007669"/>
    <property type="project" value="TreeGrafter"/>
</dbReference>
<keyword evidence="2 6" id="KW-0597">Phosphoprotein</keyword>
<evidence type="ECO:0000313" key="11">
    <source>
        <dbReference type="EMBL" id="QDU85502.1"/>
    </source>
</evidence>
<feature type="binding site" description="via phosphate group" evidence="6">
    <location>
        <position position="102"/>
    </location>
    <ligand>
        <name>Mg(2+)</name>
        <dbReference type="ChEBI" id="CHEBI:18420"/>
    </ligand>
</feature>
<comment type="cofactor">
    <cofactor evidence="6">
        <name>Mg(2+)</name>
        <dbReference type="ChEBI" id="CHEBI:18420"/>
    </cofactor>
    <text evidence="6">Binds 1 Mg(2+) ion per subunit.</text>
</comment>
<comment type="function">
    <text evidence="6">Catalyzes the conversion of glucosamine-6-phosphate to glucosamine-1-phosphate.</text>
</comment>
<evidence type="ECO:0000256" key="5">
    <source>
        <dbReference type="ARBA" id="ARBA00023235"/>
    </source>
</evidence>
<evidence type="ECO:0000256" key="2">
    <source>
        <dbReference type="ARBA" id="ARBA00022553"/>
    </source>
</evidence>
<reference evidence="11 12" key="1">
    <citation type="submission" date="2019-02" db="EMBL/GenBank/DDBJ databases">
        <title>Deep-cultivation of Planctomycetes and their phenomic and genomic characterization uncovers novel biology.</title>
        <authorList>
            <person name="Wiegand S."/>
            <person name="Jogler M."/>
            <person name="Boedeker C."/>
            <person name="Pinto D."/>
            <person name="Vollmers J."/>
            <person name="Rivas-Marin E."/>
            <person name="Kohn T."/>
            <person name="Peeters S.H."/>
            <person name="Heuer A."/>
            <person name="Rast P."/>
            <person name="Oberbeckmann S."/>
            <person name="Bunk B."/>
            <person name="Jeske O."/>
            <person name="Meyerdierks A."/>
            <person name="Storesund J.E."/>
            <person name="Kallscheuer N."/>
            <person name="Luecker S."/>
            <person name="Lage O.M."/>
            <person name="Pohl T."/>
            <person name="Merkel B.J."/>
            <person name="Hornburger P."/>
            <person name="Mueller R.-W."/>
            <person name="Bruemmer F."/>
            <person name="Labrenz M."/>
            <person name="Spormann A.M."/>
            <person name="Op den Camp H."/>
            <person name="Overmann J."/>
            <person name="Amann R."/>
            <person name="Jetten M.S.M."/>
            <person name="Mascher T."/>
            <person name="Medema M.H."/>
            <person name="Devos D.P."/>
            <person name="Kaster A.-K."/>
            <person name="Ovreas L."/>
            <person name="Rohde M."/>
            <person name="Galperin M.Y."/>
            <person name="Jogler C."/>
        </authorList>
    </citation>
    <scope>NUCLEOTIDE SEQUENCE [LARGE SCALE GENOMIC DNA]</scope>
    <source>
        <strain evidence="11 12">Pla163</strain>
    </source>
</reference>
<proteinExistence type="inferred from homology"/>
<evidence type="ECO:0000259" key="10">
    <source>
        <dbReference type="Pfam" id="PF02880"/>
    </source>
</evidence>
<dbReference type="InterPro" id="IPR005846">
    <property type="entry name" value="A-D-PHexomutase_a/b/a-III"/>
</dbReference>
<dbReference type="GO" id="GO:0008966">
    <property type="term" value="F:phosphoglucosamine mutase activity"/>
    <property type="evidence" value="ECO:0007669"/>
    <property type="project" value="UniProtKB-UniRule"/>
</dbReference>
<evidence type="ECO:0000256" key="6">
    <source>
        <dbReference type="HAMAP-Rule" id="MF_01554"/>
    </source>
</evidence>
<dbReference type="Pfam" id="PF02878">
    <property type="entry name" value="PGM_PMM_I"/>
    <property type="match status" value="1"/>
</dbReference>
<feature type="modified residue" description="Phosphoserine" evidence="6">
    <location>
        <position position="102"/>
    </location>
</feature>
<feature type="binding site" evidence="6">
    <location>
        <position position="242"/>
    </location>
    <ligand>
        <name>Mg(2+)</name>
        <dbReference type="ChEBI" id="CHEBI:18420"/>
    </ligand>
</feature>
<dbReference type="PANTHER" id="PTHR42946:SF1">
    <property type="entry name" value="PHOSPHOGLUCOMUTASE (ALPHA-D-GLUCOSE-1,6-BISPHOSPHATE-DEPENDENT)"/>
    <property type="match status" value="1"/>
</dbReference>
<dbReference type="OrthoDB" id="9806956at2"/>
<dbReference type="GO" id="GO:0005829">
    <property type="term" value="C:cytosol"/>
    <property type="evidence" value="ECO:0007669"/>
    <property type="project" value="TreeGrafter"/>
</dbReference>
<dbReference type="InterPro" id="IPR036900">
    <property type="entry name" value="A-D-PHexomutase_C_sf"/>
</dbReference>
<dbReference type="GO" id="GO:0009252">
    <property type="term" value="P:peptidoglycan biosynthetic process"/>
    <property type="evidence" value="ECO:0007669"/>
    <property type="project" value="TreeGrafter"/>
</dbReference>
<name>A0A518D201_9BACT</name>
<dbReference type="RefSeq" id="WP_145188971.1">
    <property type="nucleotide sequence ID" value="NZ_CP036290.1"/>
</dbReference>
<evidence type="ECO:0000259" key="7">
    <source>
        <dbReference type="Pfam" id="PF00408"/>
    </source>
</evidence>
<feature type="domain" description="Alpha-D-phosphohexomutase alpha/beta/alpha" evidence="9">
    <location>
        <begin position="155"/>
        <end position="250"/>
    </location>
</feature>
<dbReference type="SUPFAM" id="SSF53738">
    <property type="entry name" value="Phosphoglucomutase, first 3 domains"/>
    <property type="match status" value="3"/>
</dbReference>
<dbReference type="FunFam" id="3.40.120.10:FF:000003">
    <property type="entry name" value="Phosphoglucosamine mutase"/>
    <property type="match status" value="1"/>
</dbReference>
<keyword evidence="5 6" id="KW-0413">Isomerase</keyword>
<dbReference type="EC" id="5.4.2.10" evidence="6"/>
<keyword evidence="3 6" id="KW-0479">Metal-binding</keyword>
<dbReference type="GO" id="GO:0005975">
    <property type="term" value="P:carbohydrate metabolic process"/>
    <property type="evidence" value="ECO:0007669"/>
    <property type="project" value="InterPro"/>
</dbReference>
<evidence type="ECO:0000256" key="1">
    <source>
        <dbReference type="ARBA" id="ARBA00010231"/>
    </source>
</evidence>
<evidence type="ECO:0000259" key="9">
    <source>
        <dbReference type="Pfam" id="PF02879"/>
    </source>
</evidence>
<dbReference type="SUPFAM" id="SSF55957">
    <property type="entry name" value="Phosphoglucomutase, C-terminal domain"/>
    <property type="match status" value="1"/>
</dbReference>
<dbReference type="InterPro" id="IPR006352">
    <property type="entry name" value="GlmM_bact"/>
</dbReference>
<feature type="binding site" evidence="6">
    <location>
        <position position="240"/>
    </location>
    <ligand>
        <name>Mg(2+)</name>
        <dbReference type="ChEBI" id="CHEBI:18420"/>
    </ligand>
</feature>
<accession>A0A518D201</accession>
<dbReference type="Proteomes" id="UP000319342">
    <property type="component" value="Chromosome"/>
</dbReference>
<feature type="binding site" evidence="6">
    <location>
        <position position="238"/>
    </location>
    <ligand>
        <name>Mg(2+)</name>
        <dbReference type="ChEBI" id="CHEBI:18420"/>
    </ligand>
</feature>
<protein>
    <recommendedName>
        <fullName evidence="6">Phosphoglucosamine mutase</fullName>
        <ecNumber evidence="6">5.4.2.10</ecNumber>
    </recommendedName>
</protein>
<organism evidence="11 12">
    <name type="scientific">Rohdeia mirabilis</name>
    <dbReference type="NCBI Taxonomy" id="2528008"/>
    <lineage>
        <taxon>Bacteria</taxon>
        <taxon>Pseudomonadati</taxon>
        <taxon>Planctomycetota</taxon>
        <taxon>Planctomycetia</taxon>
        <taxon>Planctomycetia incertae sedis</taxon>
        <taxon>Rohdeia</taxon>
    </lineage>
</organism>
<feature type="domain" description="Alpha-D-phosphohexomutase C-terminal" evidence="7">
    <location>
        <begin position="372"/>
        <end position="438"/>
    </location>
</feature>
<comment type="PTM">
    <text evidence="6">Activated by phosphorylation.</text>
</comment>
<dbReference type="PRINTS" id="PR00509">
    <property type="entry name" value="PGMPMM"/>
</dbReference>
<dbReference type="NCBIfam" id="TIGR01455">
    <property type="entry name" value="glmM"/>
    <property type="match status" value="1"/>
</dbReference>
<dbReference type="InterPro" id="IPR016055">
    <property type="entry name" value="A-D-PHexomutase_a/b/a-I/II/III"/>
</dbReference>
<feature type="active site" description="Phosphoserine intermediate" evidence="6">
    <location>
        <position position="102"/>
    </location>
</feature>
<dbReference type="PANTHER" id="PTHR42946">
    <property type="entry name" value="PHOSPHOHEXOSE MUTASE"/>
    <property type="match status" value="1"/>
</dbReference>
<evidence type="ECO:0000256" key="4">
    <source>
        <dbReference type="ARBA" id="ARBA00022842"/>
    </source>
</evidence>
<gene>
    <name evidence="6 11" type="primary">glmM</name>
    <name evidence="11" type="ORF">Pla163_26330</name>
</gene>
<evidence type="ECO:0000259" key="8">
    <source>
        <dbReference type="Pfam" id="PF02878"/>
    </source>
</evidence>
<dbReference type="InterPro" id="IPR005844">
    <property type="entry name" value="A-D-PHexomutase_a/b/a-I"/>
</dbReference>
<sequence>MSASLFGTDGIRGKAGDGPLREDRVSALGAAIGHVLKGRARDPIALLGNDGRRSGTWIEAALARGLGSVGFGVRSAGLITTPGLARVGRDSGARVTIMVSASHNPAADNGIKIFGPRGVKLDAEQERAIEERLAQAPDPIESGTAPVHDPTVEQRYLELLLKQAGSLDLTGLHLVVDCANGGGSRIAPRLFARLGARVTSIGASPDGENINADCGSTHPDRLQSEVRTVSADAGIALDGDGDRCLMVDEIGRLVDGDALLTLLARDLSERRKLSEDTVVATVMSNKGLHLALARLGVKVVTVGVGDKHVVEAMRANEFSLGGEQSGHIVFGNDNALIGDGQLTALRVLEALQRRKCSLSTLASDFQALPQVLLNVQVESKPALEDVPGLLELVRAEEAELGDSGRILLRYSGTESLARVMVEGPDRGDIGARAQRIAAHLVENIARVSQERHS</sequence>
<dbReference type="Gene3D" id="3.30.310.50">
    <property type="entry name" value="Alpha-D-phosphohexomutase, C-terminal domain"/>
    <property type="match status" value="1"/>
</dbReference>